<evidence type="ECO:0000313" key="2">
    <source>
        <dbReference type="EMBL" id="QDT39389.1"/>
    </source>
</evidence>
<organism evidence="2 3">
    <name type="scientific">Stratiformator vulcanicus</name>
    <dbReference type="NCBI Taxonomy" id="2527980"/>
    <lineage>
        <taxon>Bacteria</taxon>
        <taxon>Pseudomonadati</taxon>
        <taxon>Planctomycetota</taxon>
        <taxon>Planctomycetia</taxon>
        <taxon>Planctomycetales</taxon>
        <taxon>Planctomycetaceae</taxon>
        <taxon>Stratiformator</taxon>
    </lineage>
</organism>
<gene>
    <name evidence="2" type="ORF">Pan189_37960</name>
</gene>
<reference evidence="2 3" key="1">
    <citation type="submission" date="2019-02" db="EMBL/GenBank/DDBJ databases">
        <title>Deep-cultivation of Planctomycetes and their phenomic and genomic characterization uncovers novel biology.</title>
        <authorList>
            <person name="Wiegand S."/>
            <person name="Jogler M."/>
            <person name="Boedeker C."/>
            <person name="Pinto D."/>
            <person name="Vollmers J."/>
            <person name="Rivas-Marin E."/>
            <person name="Kohn T."/>
            <person name="Peeters S.H."/>
            <person name="Heuer A."/>
            <person name="Rast P."/>
            <person name="Oberbeckmann S."/>
            <person name="Bunk B."/>
            <person name="Jeske O."/>
            <person name="Meyerdierks A."/>
            <person name="Storesund J.E."/>
            <person name="Kallscheuer N."/>
            <person name="Luecker S."/>
            <person name="Lage O.M."/>
            <person name="Pohl T."/>
            <person name="Merkel B.J."/>
            <person name="Hornburger P."/>
            <person name="Mueller R.-W."/>
            <person name="Bruemmer F."/>
            <person name="Labrenz M."/>
            <person name="Spormann A.M."/>
            <person name="Op den Camp H."/>
            <person name="Overmann J."/>
            <person name="Amann R."/>
            <person name="Jetten M.S.M."/>
            <person name="Mascher T."/>
            <person name="Medema M.H."/>
            <person name="Devos D.P."/>
            <person name="Kaster A.-K."/>
            <person name="Ovreas L."/>
            <person name="Rohde M."/>
            <person name="Galperin M.Y."/>
            <person name="Jogler C."/>
        </authorList>
    </citation>
    <scope>NUCLEOTIDE SEQUENCE [LARGE SCALE GENOMIC DNA]</scope>
    <source>
        <strain evidence="2 3">Pan189</strain>
    </source>
</reference>
<keyword evidence="1" id="KW-0812">Transmembrane</keyword>
<sequence length="160" mass="18060">MPSYLIVLLAAVAAAMGVLLAIVVTAHPRRMRRQRVALKQFRLNRERLEAIFLREANRRGKPRGVRWVRCNWGDEIVFAEERTSSLLTAFVQLSVGFEAIEGGEMEDVEAVSLIRDTTGLFHYEGRTWGTGGRALFNMGPDEAVERLGDQYERIEPLDVG</sequence>
<dbReference type="OrthoDB" id="282265at2"/>
<keyword evidence="1" id="KW-1133">Transmembrane helix</keyword>
<feature type="transmembrane region" description="Helical" evidence="1">
    <location>
        <begin position="6"/>
        <end position="26"/>
    </location>
</feature>
<protein>
    <submittedName>
        <fullName evidence="2">Uncharacterized protein</fullName>
    </submittedName>
</protein>
<accession>A0A517R690</accession>
<dbReference type="Proteomes" id="UP000317318">
    <property type="component" value="Chromosome"/>
</dbReference>
<dbReference type="EMBL" id="CP036268">
    <property type="protein sequence ID" value="QDT39389.1"/>
    <property type="molecule type" value="Genomic_DNA"/>
</dbReference>
<evidence type="ECO:0000313" key="3">
    <source>
        <dbReference type="Proteomes" id="UP000317318"/>
    </source>
</evidence>
<keyword evidence="1" id="KW-0472">Membrane</keyword>
<evidence type="ECO:0000256" key="1">
    <source>
        <dbReference type="SAM" id="Phobius"/>
    </source>
</evidence>
<dbReference type="RefSeq" id="WP_145365526.1">
    <property type="nucleotide sequence ID" value="NZ_CP036268.1"/>
</dbReference>
<dbReference type="KEGG" id="svp:Pan189_37960"/>
<proteinExistence type="predicted"/>
<dbReference type="AlphaFoldDB" id="A0A517R690"/>
<name>A0A517R690_9PLAN</name>
<keyword evidence="3" id="KW-1185">Reference proteome</keyword>